<organism evidence="1 2">
    <name type="scientific">Ignelater luminosus</name>
    <name type="common">Cucubano</name>
    <name type="synonym">Pyrophorus luminosus</name>
    <dbReference type="NCBI Taxonomy" id="2038154"/>
    <lineage>
        <taxon>Eukaryota</taxon>
        <taxon>Metazoa</taxon>
        <taxon>Ecdysozoa</taxon>
        <taxon>Arthropoda</taxon>
        <taxon>Hexapoda</taxon>
        <taxon>Insecta</taxon>
        <taxon>Pterygota</taxon>
        <taxon>Neoptera</taxon>
        <taxon>Endopterygota</taxon>
        <taxon>Coleoptera</taxon>
        <taxon>Polyphaga</taxon>
        <taxon>Elateriformia</taxon>
        <taxon>Elateroidea</taxon>
        <taxon>Elateridae</taxon>
        <taxon>Agrypninae</taxon>
        <taxon>Pyrophorini</taxon>
        <taxon>Ignelater</taxon>
    </lineage>
</organism>
<dbReference type="PANTHER" id="PTHR19446">
    <property type="entry name" value="REVERSE TRANSCRIPTASES"/>
    <property type="match status" value="1"/>
</dbReference>
<keyword evidence="2" id="KW-1185">Reference proteome</keyword>
<dbReference type="Proteomes" id="UP000801492">
    <property type="component" value="Unassembled WGS sequence"/>
</dbReference>
<gene>
    <name evidence="1" type="ORF">ILUMI_22481</name>
</gene>
<name>A0A8K0CFR6_IGNLU</name>
<evidence type="ECO:0000313" key="1">
    <source>
        <dbReference type="EMBL" id="KAF2883698.1"/>
    </source>
</evidence>
<sequence>MGDFNTKIGKGKCMDNVGDFGFEEQNERGDRLIQFCQEKDLTDIRKLKIPNIREEVKQQINQKLAIAVVNDRQDTRKDINPQCREIEETVVEADDKDEITAAIKAAKSGKATGPDEVPAEVIKLFEDNGIKLLTRLFNEIYRAEINPAEWFASTLITLPKTKNAKICQQYRTINHKYI</sequence>
<protein>
    <recommendedName>
        <fullName evidence="3">Reverse transcriptase</fullName>
    </recommendedName>
</protein>
<dbReference type="AlphaFoldDB" id="A0A8K0CFR6"/>
<evidence type="ECO:0008006" key="3">
    <source>
        <dbReference type="Google" id="ProtNLM"/>
    </source>
</evidence>
<dbReference type="OrthoDB" id="6765864at2759"/>
<accession>A0A8K0CFR6</accession>
<proteinExistence type="predicted"/>
<evidence type="ECO:0000313" key="2">
    <source>
        <dbReference type="Proteomes" id="UP000801492"/>
    </source>
</evidence>
<comment type="caution">
    <text evidence="1">The sequence shown here is derived from an EMBL/GenBank/DDBJ whole genome shotgun (WGS) entry which is preliminary data.</text>
</comment>
<reference evidence="1" key="1">
    <citation type="submission" date="2019-08" db="EMBL/GenBank/DDBJ databases">
        <title>The genome of the North American firefly Photinus pyralis.</title>
        <authorList>
            <consortium name="Photinus pyralis genome working group"/>
            <person name="Fallon T.R."/>
            <person name="Sander Lower S.E."/>
            <person name="Weng J.-K."/>
        </authorList>
    </citation>
    <scope>NUCLEOTIDE SEQUENCE</scope>
    <source>
        <strain evidence="1">TRF0915ILg1</strain>
        <tissue evidence="1">Whole body</tissue>
    </source>
</reference>
<dbReference type="EMBL" id="VTPC01090310">
    <property type="protein sequence ID" value="KAF2883698.1"/>
    <property type="molecule type" value="Genomic_DNA"/>
</dbReference>